<keyword evidence="1" id="KW-1185">Reference proteome</keyword>
<reference evidence="2" key="1">
    <citation type="submission" date="2022-11" db="UniProtKB">
        <authorList>
            <consortium name="WormBaseParasite"/>
        </authorList>
    </citation>
    <scope>IDENTIFICATION</scope>
</reference>
<organism evidence="1 2">
    <name type="scientific">Meloidogyne incognita</name>
    <name type="common">Southern root-knot nematode worm</name>
    <name type="synonym">Oxyuris incognita</name>
    <dbReference type="NCBI Taxonomy" id="6306"/>
    <lineage>
        <taxon>Eukaryota</taxon>
        <taxon>Metazoa</taxon>
        <taxon>Ecdysozoa</taxon>
        <taxon>Nematoda</taxon>
        <taxon>Chromadorea</taxon>
        <taxon>Rhabditida</taxon>
        <taxon>Tylenchina</taxon>
        <taxon>Tylenchomorpha</taxon>
        <taxon>Tylenchoidea</taxon>
        <taxon>Meloidogynidae</taxon>
        <taxon>Meloidogyninae</taxon>
        <taxon>Meloidogyne</taxon>
        <taxon>Meloidogyne incognita group</taxon>
    </lineage>
</organism>
<dbReference type="Proteomes" id="UP000887563">
    <property type="component" value="Unplaced"/>
</dbReference>
<evidence type="ECO:0000313" key="1">
    <source>
        <dbReference type="Proteomes" id="UP000887563"/>
    </source>
</evidence>
<sequence length="114" mass="13353">MYRGKFRVIQLRNYLIVAKVYLFLLDLVDGSSQLDHFMLQALTLTVRYVFCEEHLRHPQPPIETLRAICATFEVPLHVCGLPQSERQSFLRHPLKFIDKAFLILQTNQVGQLKQ</sequence>
<proteinExistence type="predicted"/>
<dbReference type="AlphaFoldDB" id="A0A914KX23"/>
<accession>A0A914KX23</accession>
<dbReference type="WBParaSite" id="Minc3s00123g05263">
    <property type="protein sequence ID" value="Minc3s00123g05263"/>
    <property type="gene ID" value="Minc3s00123g05263"/>
</dbReference>
<evidence type="ECO:0000313" key="2">
    <source>
        <dbReference type="WBParaSite" id="Minc3s00123g05263"/>
    </source>
</evidence>
<protein>
    <submittedName>
        <fullName evidence="2">Uncharacterized protein</fullName>
    </submittedName>
</protein>
<name>A0A914KX23_MELIC</name>